<proteinExistence type="predicted"/>
<keyword evidence="1" id="KW-1133">Transmembrane helix</keyword>
<dbReference type="SUPFAM" id="SSF56219">
    <property type="entry name" value="DNase I-like"/>
    <property type="match status" value="1"/>
</dbReference>
<sequence>MSAPVLTEERPPSRARRAGAVAWTVVLSLCLMGVGALTLARTLGFDDVTPFAQLVSLTPWVALAALVVLLLSLSRRRWVLSAVAGVLVVAHAVWLVPFFVPGSGIAAGADGALRVMAVNVLYGRADARAVVEAVREEEVELLSVVELTDDFETALVGAGIEEVLPYTWTRTHPTEGAAGSGLWSATPLTDPRDGVASRFHQPSAVVGVDGTSVRVTAVHSHPPTPGEVDLWTDDLALLSDAAHADPTPQILLGDFNATSDHSAFRDLLGDRFADATRLAGDGLNLSWPADRRYPPLVDLDHVVVDAGMRVDDVGPVAIPGTDHLAILATVQVRP</sequence>
<dbReference type="InterPro" id="IPR036691">
    <property type="entry name" value="Endo/exonu/phosph_ase_sf"/>
</dbReference>
<organism evidence="3 4">
    <name type="scientific">Oerskovia rustica</name>
    <dbReference type="NCBI Taxonomy" id="2762237"/>
    <lineage>
        <taxon>Bacteria</taxon>
        <taxon>Bacillati</taxon>
        <taxon>Actinomycetota</taxon>
        <taxon>Actinomycetes</taxon>
        <taxon>Micrococcales</taxon>
        <taxon>Cellulomonadaceae</taxon>
        <taxon>Oerskovia</taxon>
    </lineage>
</organism>
<dbReference type="Gene3D" id="3.60.10.10">
    <property type="entry name" value="Endonuclease/exonuclease/phosphatase"/>
    <property type="match status" value="1"/>
</dbReference>
<evidence type="ECO:0000313" key="3">
    <source>
        <dbReference type="EMBL" id="MBD7950044.1"/>
    </source>
</evidence>
<evidence type="ECO:0000256" key="1">
    <source>
        <dbReference type="SAM" id="Phobius"/>
    </source>
</evidence>
<feature type="domain" description="Endonuclease/exonuclease/phosphatase" evidence="2">
    <location>
        <begin position="118"/>
        <end position="323"/>
    </location>
</feature>
<gene>
    <name evidence="3" type="ORF">H9652_06470</name>
</gene>
<reference evidence="3 4" key="1">
    <citation type="submission" date="2020-08" db="EMBL/GenBank/DDBJ databases">
        <title>A Genomic Blueprint of the Chicken Gut Microbiome.</title>
        <authorList>
            <person name="Gilroy R."/>
            <person name="Ravi A."/>
            <person name="Getino M."/>
            <person name="Pursley I."/>
            <person name="Horton D.L."/>
            <person name="Alikhan N.-F."/>
            <person name="Baker D."/>
            <person name="Gharbi K."/>
            <person name="Hall N."/>
            <person name="Watson M."/>
            <person name="Adriaenssens E.M."/>
            <person name="Foster-Nyarko E."/>
            <person name="Jarju S."/>
            <person name="Secka A."/>
            <person name="Antonio M."/>
            <person name="Oren A."/>
            <person name="Chaudhuri R."/>
            <person name="La Ragione R.M."/>
            <person name="Hildebrand F."/>
            <person name="Pallen M.J."/>
        </authorList>
    </citation>
    <scope>NUCLEOTIDE SEQUENCE [LARGE SCALE GENOMIC DNA]</scope>
    <source>
        <strain evidence="3 4">Sa4CUA1</strain>
    </source>
</reference>
<evidence type="ECO:0000313" key="4">
    <source>
        <dbReference type="Proteomes" id="UP000641803"/>
    </source>
</evidence>
<feature type="transmembrane region" description="Helical" evidence="1">
    <location>
        <begin position="20"/>
        <end position="39"/>
    </location>
</feature>
<dbReference type="Proteomes" id="UP000641803">
    <property type="component" value="Unassembled WGS sequence"/>
</dbReference>
<keyword evidence="3" id="KW-0540">Nuclease</keyword>
<keyword evidence="1" id="KW-0812">Transmembrane</keyword>
<protein>
    <submittedName>
        <fullName evidence="3">Endonuclease/exonuclease/phosphatase family protein</fullName>
    </submittedName>
</protein>
<dbReference type="GO" id="GO:0004519">
    <property type="term" value="F:endonuclease activity"/>
    <property type="evidence" value="ECO:0007669"/>
    <property type="project" value="UniProtKB-KW"/>
</dbReference>
<dbReference type="Pfam" id="PF03372">
    <property type="entry name" value="Exo_endo_phos"/>
    <property type="match status" value="1"/>
</dbReference>
<accession>A0ABR8RQH5</accession>
<dbReference type="EMBL" id="JACSQQ010000008">
    <property type="protein sequence ID" value="MBD7950044.1"/>
    <property type="molecule type" value="Genomic_DNA"/>
</dbReference>
<keyword evidence="3" id="KW-0378">Hydrolase</keyword>
<keyword evidence="4" id="KW-1185">Reference proteome</keyword>
<feature type="transmembrane region" description="Helical" evidence="1">
    <location>
        <begin position="51"/>
        <end position="71"/>
    </location>
</feature>
<dbReference type="RefSeq" id="WP_191795520.1">
    <property type="nucleotide sequence ID" value="NZ_JACSQQ010000008.1"/>
</dbReference>
<keyword evidence="1" id="KW-0472">Membrane</keyword>
<evidence type="ECO:0000259" key="2">
    <source>
        <dbReference type="Pfam" id="PF03372"/>
    </source>
</evidence>
<dbReference type="InterPro" id="IPR005135">
    <property type="entry name" value="Endo/exonuclease/phosphatase"/>
</dbReference>
<comment type="caution">
    <text evidence="3">The sequence shown here is derived from an EMBL/GenBank/DDBJ whole genome shotgun (WGS) entry which is preliminary data.</text>
</comment>
<feature type="transmembrane region" description="Helical" evidence="1">
    <location>
        <begin position="78"/>
        <end position="100"/>
    </location>
</feature>
<name>A0ABR8RQH5_9CELL</name>
<keyword evidence="3" id="KW-0255">Endonuclease</keyword>